<accession>A0A8D8CV93</accession>
<sequence>MMHKMIYRTSKNTKQDKLKRCPATKSGIKDRTADRNPFVISRNINRIAAVILDAITRAIAAPASVLTINIKDQCYLEDDPTIFTKDLEGTVIAALVETPKMETVKVPAVASTITSTIENGLGSGRIQNFGRLQYGNEHNPQTRCRIPVVALQMIDPARRLRDAALGRSFRWGLLSAKCKSKSIETANLVMSWQSVLKHQVMEG</sequence>
<name>A0A8D8CV93_CULPI</name>
<feature type="region of interest" description="Disordered" evidence="1">
    <location>
        <begin position="1"/>
        <end position="29"/>
    </location>
</feature>
<protein>
    <submittedName>
        <fullName evidence="2">(northern house mosquito) hypothetical protein</fullName>
    </submittedName>
</protein>
<proteinExistence type="predicted"/>
<organism evidence="2">
    <name type="scientific">Culex pipiens</name>
    <name type="common">House mosquito</name>
    <dbReference type="NCBI Taxonomy" id="7175"/>
    <lineage>
        <taxon>Eukaryota</taxon>
        <taxon>Metazoa</taxon>
        <taxon>Ecdysozoa</taxon>
        <taxon>Arthropoda</taxon>
        <taxon>Hexapoda</taxon>
        <taxon>Insecta</taxon>
        <taxon>Pterygota</taxon>
        <taxon>Neoptera</taxon>
        <taxon>Endopterygota</taxon>
        <taxon>Diptera</taxon>
        <taxon>Nematocera</taxon>
        <taxon>Culicoidea</taxon>
        <taxon>Culicidae</taxon>
        <taxon>Culicinae</taxon>
        <taxon>Culicini</taxon>
        <taxon>Culex</taxon>
        <taxon>Culex</taxon>
    </lineage>
</organism>
<evidence type="ECO:0000256" key="1">
    <source>
        <dbReference type="SAM" id="MobiDB-lite"/>
    </source>
</evidence>
<dbReference type="EMBL" id="HBUE01138930">
    <property type="protein sequence ID" value="CAG6499863.1"/>
    <property type="molecule type" value="Transcribed_RNA"/>
</dbReference>
<evidence type="ECO:0000313" key="2">
    <source>
        <dbReference type="EMBL" id="CAG6499863.1"/>
    </source>
</evidence>
<reference evidence="2" key="1">
    <citation type="submission" date="2021-05" db="EMBL/GenBank/DDBJ databases">
        <authorList>
            <person name="Alioto T."/>
            <person name="Alioto T."/>
            <person name="Gomez Garrido J."/>
        </authorList>
    </citation>
    <scope>NUCLEOTIDE SEQUENCE</scope>
</reference>
<dbReference type="AlphaFoldDB" id="A0A8D8CV93"/>